<evidence type="ECO:0000256" key="1">
    <source>
        <dbReference type="ARBA" id="ARBA00001946"/>
    </source>
</evidence>
<comment type="cofactor">
    <cofactor evidence="1">
        <name>Mg(2+)</name>
        <dbReference type="ChEBI" id="CHEBI:18420"/>
    </cofactor>
</comment>
<dbReference type="RefSeq" id="WP_054204753.1">
    <property type="nucleotide sequence ID" value="NZ_LHPH01000003.1"/>
</dbReference>
<protein>
    <recommendedName>
        <fullName evidence="2">diguanylate cyclase</fullName>
        <ecNumber evidence="2">2.7.7.65</ecNumber>
    </recommendedName>
</protein>
<sequence length="422" mass="48296">MDYVLYTHSLISLIDRFAVFANDEIDHMVKNTNSDLRTEAFTLFEALYNQSTQDGSLLEELPVFFISLDNKFTAQQTRNKALSAALANWWLEWSFVYSMQAKVITNSPVTVQNITHLTQGNTQPMRQHELSHYANLFTQVPIPLCNVSTVTGDIIRLNQRFVDVFGYTIKDIPNMDTWWLKAYPDPAYRSWVLQTWNTAVEYAVEHKTDIEPQHYQVTCKDGRLITMEISGIYIDNEFLAIFKDATQRMEAEDILRDMAFLDSLTQIANRRRFDEKLIQEFNLSIKTNSPLSLILIDIDNFKQFNDSYGHLIGDECLLKVAQCISTAVSRPEDFVARFGGEEFVVLLPQTSAAGACNVAQKIQHAISELTIIYDHCFTNKVTLSLGINTRYNQCDHIQLLDGADKALYKAKEHGRDCIVVNQ</sequence>
<evidence type="ECO:0000259" key="4">
    <source>
        <dbReference type="PROSITE" id="PS50887"/>
    </source>
</evidence>
<dbReference type="InterPro" id="IPR050469">
    <property type="entry name" value="Diguanylate_Cyclase"/>
</dbReference>
<dbReference type="GO" id="GO:0043709">
    <property type="term" value="P:cell adhesion involved in single-species biofilm formation"/>
    <property type="evidence" value="ECO:0007669"/>
    <property type="project" value="TreeGrafter"/>
</dbReference>
<dbReference type="SMART" id="SM00267">
    <property type="entry name" value="GGDEF"/>
    <property type="match status" value="1"/>
</dbReference>
<name>A0A0N1EX20_9GAMM</name>
<evidence type="ECO:0000256" key="2">
    <source>
        <dbReference type="ARBA" id="ARBA00012528"/>
    </source>
</evidence>
<dbReference type="EC" id="2.7.7.65" evidence="2"/>
<dbReference type="Proteomes" id="UP000037848">
    <property type="component" value="Unassembled WGS sequence"/>
</dbReference>
<dbReference type="PROSITE" id="PS50887">
    <property type="entry name" value="GGDEF"/>
    <property type="match status" value="1"/>
</dbReference>
<dbReference type="CDD" id="cd01949">
    <property type="entry name" value="GGDEF"/>
    <property type="match status" value="1"/>
</dbReference>
<dbReference type="InterPro" id="IPR043128">
    <property type="entry name" value="Rev_trsase/Diguanyl_cyclase"/>
</dbReference>
<comment type="caution">
    <text evidence="5">The sequence shown here is derived from an EMBL/GenBank/DDBJ whole genome shotgun (WGS) entry which is preliminary data.</text>
</comment>
<dbReference type="PATRIC" id="fig|187330.3.peg.1873"/>
<dbReference type="InterPro" id="IPR035965">
    <property type="entry name" value="PAS-like_dom_sf"/>
</dbReference>
<dbReference type="PANTHER" id="PTHR45138">
    <property type="entry name" value="REGULATORY COMPONENTS OF SENSORY TRANSDUCTION SYSTEM"/>
    <property type="match status" value="1"/>
</dbReference>
<dbReference type="Pfam" id="PF13188">
    <property type="entry name" value="PAS_8"/>
    <property type="match status" value="1"/>
</dbReference>
<reference evidence="5 6" key="1">
    <citation type="submission" date="2015-08" db="EMBL/GenBank/DDBJ databases">
        <title>Draft Genome Sequence of Pseudoalteromonas porphyrae UCD-SED14.</title>
        <authorList>
            <person name="Coil D.A."/>
            <person name="Jospin G."/>
            <person name="Lee R.D."/>
            <person name="Eisen J.A."/>
        </authorList>
    </citation>
    <scope>NUCLEOTIDE SEQUENCE [LARGE SCALE GENOMIC DNA]</scope>
    <source>
        <strain evidence="5 6">UCD-SED14</strain>
    </source>
</reference>
<dbReference type="FunFam" id="3.30.70.270:FF:000001">
    <property type="entry name" value="Diguanylate cyclase domain protein"/>
    <property type="match status" value="1"/>
</dbReference>
<keyword evidence="6" id="KW-1185">Reference proteome</keyword>
<dbReference type="Gene3D" id="3.30.70.270">
    <property type="match status" value="1"/>
</dbReference>
<organism evidence="5 6">
    <name type="scientific">Pseudoalteromonas porphyrae</name>
    <dbReference type="NCBI Taxonomy" id="187330"/>
    <lineage>
        <taxon>Bacteria</taxon>
        <taxon>Pseudomonadati</taxon>
        <taxon>Pseudomonadota</taxon>
        <taxon>Gammaproteobacteria</taxon>
        <taxon>Alteromonadales</taxon>
        <taxon>Pseudoalteromonadaceae</taxon>
        <taxon>Pseudoalteromonas</taxon>
    </lineage>
</organism>
<dbReference type="STRING" id="187330.AMS58_09270"/>
<comment type="catalytic activity">
    <reaction evidence="3">
        <text>2 GTP = 3',3'-c-di-GMP + 2 diphosphate</text>
        <dbReference type="Rhea" id="RHEA:24898"/>
        <dbReference type="ChEBI" id="CHEBI:33019"/>
        <dbReference type="ChEBI" id="CHEBI:37565"/>
        <dbReference type="ChEBI" id="CHEBI:58805"/>
        <dbReference type="EC" id="2.7.7.65"/>
    </reaction>
</comment>
<dbReference type="InterPro" id="IPR000014">
    <property type="entry name" value="PAS"/>
</dbReference>
<dbReference type="AlphaFoldDB" id="A0A0N1EX20"/>
<dbReference type="EMBL" id="LHPH01000003">
    <property type="protein sequence ID" value="KPH65005.1"/>
    <property type="molecule type" value="Genomic_DNA"/>
</dbReference>
<dbReference type="Pfam" id="PF00990">
    <property type="entry name" value="GGDEF"/>
    <property type="match status" value="1"/>
</dbReference>
<dbReference type="InterPro" id="IPR029787">
    <property type="entry name" value="Nucleotide_cyclase"/>
</dbReference>
<dbReference type="SUPFAM" id="SSF55073">
    <property type="entry name" value="Nucleotide cyclase"/>
    <property type="match status" value="1"/>
</dbReference>
<dbReference type="NCBIfam" id="TIGR00229">
    <property type="entry name" value="sensory_box"/>
    <property type="match status" value="1"/>
</dbReference>
<dbReference type="SUPFAM" id="SSF55785">
    <property type="entry name" value="PYP-like sensor domain (PAS domain)"/>
    <property type="match status" value="1"/>
</dbReference>
<dbReference type="GO" id="GO:0005886">
    <property type="term" value="C:plasma membrane"/>
    <property type="evidence" value="ECO:0007669"/>
    <property type="project" value="TreeGrafter"/>
</dbReference>
<accession>A0A0N1EX20</accession>
<dbReference type="InterPro" id="IPR000160">
    <property type="entry name" value="GGDEF_dom"/>
</dbReference>
<dbReference type="NCBIfam" id="TIGR00254">
    <property type="entry name" value="GGDEF"/>
    <property type="match status" value="1"/>
</dbReference>
<dbReference type="PANTHER" id="PTHR45138:SF9">
    <property type="entry name" value="DIGUANYLATE CYCLASE DGCM-RELATED"/>
    <property type="match status" value="1"/>
</dbReference>
<evidence type="ECO:0000313" key="5">
    <source>
        <dbReference type="EMBL" id="KPH65005.1"/>
    </source>
</evidence>
<dbReference type="Gene3D" id="3.30.450.20">
    <property type="entry name" value="PAS domain"/>
    <property type="match status" value="1"/>
</dbReference>
<evidence type="ECO:0000256" key="3">
    <source>
        <dbReference type="ARBA" id="ARBA00034247"/>
    </source>
</evidence>
<dbReference type="GO" id="GO:0052621">
    <property type="term" value="F:diguanylate cyclase activity"/>
    <property type="evidence" value="ECO:0007669"/>
    <property type="project" value="UniProtKB-EC"/>
</dbReference>
<feature type="domain" description="GGDEF" evidence="4">
    <location>
        <begin position="289"/>
        <end position="422"/>
    </location>
</feature>
<evidence type="ECO:0000313" key="6">
    <source>
        <dbReference type="Proteomes" id="UP000037848"/>
    </source>
</evidence>
<dbReference type="OrthoDB" id="9812260at2"/>
<gene>
    <name evidence="5" type="ORF">ADS77_04145</name>
</gene>
<proteinExistence type="predicted"/>
<dbReference type="GO" id="GO:1902201">
    <property type="term" value="P:negative regulation of bacterial-type flagellum-dependent cell motility"/>
    <property type="evidence" value="ECO:0007669"/>
    <property type="project" value="TreeGrafter"/>
</dbReference>